<evidence type="ECO:0000256" key="10">
    <source>
        <dbReference type="SAM" id="Phobius"/>
    </source>
</evidence>
<evidence type="ECO:0000256" key="2">
    <source>
        <dbReference type="ARBA" id="ARBA00004651"/>
    </source>
</evidence>
<keyword evidence="6" id="KW-1003">Cell membrane</keyword>
<dbReference type="AlphaFoldDB" id="A0A838Y5Q6"/>
<feature type="transmembrane region" description="Helical" evidence="10">
    <location>
        <begin position="95"/>
        <end position="112"/>
    </location>
</feature>
<name>A0A838Y5Q6_9GAMM</name>
<feature type="transmembrane region" description="Helical" evidence="10">
    <location>
        <begin position="32"/>
        <end position="51"/>
    </location>
</feature>
<organism evidence="11 12">
    <name type="scientific">SAR86 cluster bacterium</name>
    <dbReference type="NCBI Taxonomy" id="2030880"/>
    <lineage>
        <taxon>Bacteria</taxon>
        <taxon>Pseudomonadati</taxon>
        <taxon>Pseudomonadota</taxon>
        <taxon>Gammaproteobacteria</taxon>
        <taxon>SAR86 cluster</taxon>
    </lineage>
</organism>
<protein>
    <recommendedName>
        <fullName evidence="4">Nicotinamide riboside transporter PnuC</fullName>
    </recommendedName>
</protein>
<keyword evidence="7 10" id="KW-0812">Transmembrane</keyword>
<sequence length="201" mass="23269">MIFDYFQNHSLELIAVLLAILYLLLAVRQNILCWPAGIISSVLYFFIMNSAGLYMEAYLQIFYVFMGLYGWLQWRQGDQIDNHFIVNTWSMLKHFYAISLILGLSVLSGLLLKSYTDAALPFFDAFVTWGAVVATYMVAKKLLENWIYWLVIDSISILLFISRGLLPTAFLFGLYIVIIFFGYKAWKKVLEENHGIITQKN</sequence>
<evidence type="ECO:0000313" key="12">
    <source>
        <dbReference type="Proteomes" id="UP000551848"/>
    </source>
</evidence>
<dbReference type="GO" id="GO:0005886">
    <property type="term" value="C:plasma membrane"/>
    <property type="evidence" value="ECO:0007669"/>
    <property type="project" value="UniProtKB-SubCell"/>
</dbReference>
<dbReference type="PANTHER" id="PTHR36122">
    <property type="entry name" value="NICOTINAMIDE RIBOSIDE TRANSPORTER PNUC"/>
    <property type="match status" value="1"/>
</dbReference>
<evidence type="ECO:0000256" key="7">
    <source>
        <dbReference type="ARBA" id="ARBA00022692"/>
    </source>
</evidence>
<evidence type="ECO:0000256" key="9">
    <source>
        <dbReference type="ARBA" id="ARBA00023136"/>
    </source>
</evidence>
<keyword evidence="9 10" id="KW-0472">Membrane</keyword>
<keyword evidence="5" id="KW-0813">Transport</keyword>
<comment type="subcellular location">
    <subcellularLocation>
        <location evidence="2">Cell membrane</location>
        <topology evidence="2">Multi-pass membrane protein</topology>
    </subcellularLocation>
</comment>
<gene>
    <name evidence="11" type="ORF">H2072_01550</name>
</gene>
<comment type="similarity">
    <text evidence="3">Belongs to the nicotinamide ribonucleoside (NR) uptake permease (TC 4.B.1) family.</text>
</comment>
<dbReference type="Pfam" id="PF04973">
    <property type="entry name" value="NMN_transporter"/>
    <property type="match status" value="1"/>
</dbReference>
<evidence type="ECO:0000256" key="6">
    <source>
        <dbReference type="ARBA" id="ARBA00022475"/>
    </source>
</evidence>
<feature type="transmembrane region" description="Helical" evidence="10">
    <location>
        <begin position="57"/>
        <end position="74"/>
    </location>
</feature>
<dbReference type="NCBIfam" id="TIGR01528">
    <property type="entry name" value="NMN_trans_PnuC"/>
    <property type="match status" value="1"/>
</dbReference>
<comment type="function">
    <text evidence="1">Required for nicotinamide riboside transport across the inner membrane.</text>
</comment>
<evidence type="ECO:0000313" key="11">
    <source>
        <dbReference type="EMBL" id="MBA4692412.1"/>
    </source>
</evidence>
<keyword evidence="8 10" id="KW-1133">Transmembrane helix</keyword>
<reference evidence="11 12" key="1">
    <citation type="submission" date="2020-06" db="EMBL/GenBank/DDBJ databases">
        <title>Dysbiosis in marine aquaculture revealed through microbiome analysis: reverse ecology for environmental sustainability.</title>
        <authorList>
            <person name="Haro-Moreno J.M."/>
            <person name="Coutinho F.H."/>
            <person name="Zaragoza-Solas A."/>
            <person name="Picazo A."/>
            <person name="Almagro-Moreno S."/>
            <person name="Lopez-Perez M."/>
        </authorList>
    </citation>
    <scope>NUCLEOTIDE SEQUENCE [LARGE SCALE GENOMIC DNA]</scope>
    <source>
        <strain evidence="11">MCMED-G41</strain>
    </source>
</reference>
<dbReference type="GO" id="GO:0034257">
    <property type="term" value="F:nicotinamide riboside transmembrane transporter activity"/>
    <property type="evidence" value="ECO:0007669"/>
    <property type="project" value="InterPro"/>
</dbReference>
<feature type="transmembrane region" description="Helical" evidence="10">
    <location>
        <begin position="6"/>
        <end position="25"/>
    </location>
</feature>
<feature type="transmembrane region" description="Helical" evidence="10">
    <location>
        <begin position="118"/>
        <end position="139"/>
    </location>
</feature>
<evidence type="ECO:0000256" key="5">
    <source>
        <dbReference type="ARBA" id="ARBA00022448"/>
    </source>
</evidence>
<comment type="caution">
    <text evidence="11">The sequence shown here is derived from an EMBL/GenBank/DDBJ whole genome shotgun (WGS) entry which is preliminary data.</text>
</comment>
<proteinExistence type="inferred from homology"/>
<evidence type="ECO:0000256" key="4">
    <source>
        <dbReference type="ARBA" id="ARBA00017522"/>
    </source>
</evidence>
<dbReference type="Proteomes" id="UP000551848">
    <property type="component" value="Unassembled WGS sequence"/>
</dbReference>
<dbReference type="EMBL" id="JACETL010000009">
    <property type="protein sequence ID" value="MBA4692412.1"/>
    <property type="molecule type" value="Genomic_DNA"/>
</dbReference>
<feature type="transmembrane region" description="Helical" evidence="10">
    <location>
        <begin position="168"/>
        <end position="186"/>
    </location>
</feature>
<accession>A0A838Y5Q6</accession>
<dbReference type="InterPro" id="IPR006419">
    <property type="entry name" value="NMN_transpt_PnuC"/>
</dbReference>
<dbReference type="PANTHER" id="PTHR36122:SF2">
    <property type="entry name" value="NICOTINAMIDE RIBOSIDE TRANSPORTER PNUC"/>
    <property type="match status" value="1"/>
</dbReference>
<evidence type="ECO:0000256" key="3">
    <source>
        <dbReference type="ARBA" id="ARBA00006669"/>
    </source>
</evidence>
<evidence type="ECO:0000256" key="8">
    <source>
        <dbReference type="ARBA" id="ARBA00022989"/>
    </source>
</evidence>
<evidence type="ECO:0000256" key="1">
    <source>
        <dbReference type="ARBA" id="ARBA00002672"/>
    </source>
</evidence>